<organism evidence="2 3">
    <name type="scientific">Brevibacterium aurantiacum</name>
    <dbReference type="NCBI Taxonomy" id="273384"/>
    <lineage>
        <taxon>Bacteria</taxon>
        <taxon>Bacillati</taxon>
        <taxon>Actinomycetota</taxon>
        <taxon>Actinomycetes</taxon>
        <taxon>Micrococcales</taxon>
        <taxon>Brevibacteriaceae</taxon>
        <taxon>Brevibacterium</taxon>
    </lineage>
</organism>
<reference evidence="2 3" key="1">
    <citation type="journal article" date="2017" name="Elife">
        <title>Extensive horizontal gene transfer in cheese-associated bacteria.</title>
        <authorList>
            <person name="Bonham K.S."/>
            <person name="Wolfe B.E."/>
            <person name="Dutton R.J."/>
        </authorList>
    </citation>
    <scope>NUCLEOTIDE SEQUENCE [LARGE SCALE GENOMIC DNA]</scope>
    <source>
        <strain evidence="2 3">JB5</strain>
    </source>
</reference>
<sequence length="65" mass="6856">MTVLNGVGGLWNDDFGLLTRFADGTALTILQIAATAGGIALIGGSLVGRKKEKQRQRTNEGNNVR</sequence>
<evidence type="ECO:0000256" key="1">
    <source>
        <dbReference type="SAM" id="Phobius"/>
    </source>
</evidence>
<keyword evidence="1" id="KW-0472">Membrane</keyword>
<evidence type="ECO:0000313" key="3">
    <source>
        <dbReference type="Proteomes" id="UP000218377"/>
    </source>
</evidence>
<protein>
    <submittedName>
        <fullName evidence="2">Uncharacterized protein</fullName>
    </submittedName>
</protein>
<proteinExistence type="predicted"/>
<accession>A0A2A3X6L8</accession>
<comment type="caution">
    <text evidence="2">The sequence shown here is derived from an EMBL/GenBank/DDBJ whole genome shotgun (WGS) entry which is preliminary data.</text>
</comment>
<gene>
    <name evidence="2" type="ORF">CIK79_16965</name>
</gene>
<dbReference type="AlphaFoldDB" id="A0A2A3X6L8"/>
<keyword evidence="1" id="KW-0812">Transmembrane</keyword>
<dbReference type="RefSeq" id="WP_096158682.1">
    <property type="nucleotide sequence ID" value="NZ_NRGX01000001.1"/>
</dbReference>
<dbReference type="Proteomes" id="UP000218377">
    <property type="component" value="Unassembled WGS sequence"/>
</dbReference>
<keyword evidence="1" id="KW-1133">Transmembrane helix</keyword>
<name>A0A2A3X6L8_BREAU</name>
<feature type="transmembrane region" description="Helical" evidence="1">
    <location>
        <begin position="26"/>
        <end position="47"/>
    </location>
</feature>
<evidence type="ECO:0000313" key="2">
    <source>
        <dbReference type="EMBL" id="PCC19834.1"/>
    </source>
</evidence>
<dbReference type="EMBL" id="NRGX01000001">
    <property type="protein sequence ID" value="PCC19834.1"/>
    <property type="molecule type" value="Genomic_DNA"/>
</dbReference>